<dbReference type="eggNOG" id="COG0715">
    <property type="taxonomic scope" value="Bacteria"/>
</dbReference>
<feature type="region of interest" description="Disordered" evidence="1">
    <location>
        <begin position="1"/>
        <end position="22"/>
    </location>
</feature>
<dbReference type="EMBL" id="CM000913">
    <property type="protein sequence ID" value="EFG10330.1"/>
    <property type="molecule type" value="Genomic_DNA"/>
</dbReference>
<evidence type="ECO:0000256" key="1">
    <source>
        <dbReference type="SAM" id="MobiDB-lite"/>
    </source>
</evidence>
<dbReference type="PANTHER" id="PTHR31528">
    <property type="entry name" value="4-AMINO-5-HYDROXYMETHYL-2-METHYLPYRIMIDINE PHOSPHATE SYNTHASE THI11-RELATED"/>
    <property type="match status" value="1"/>
</dbReference>
<dbReference type="STRING" id="1901.BB341_02700"/>
<dbReference type="Proteomes" id="UP000002357">
    <property type="component" value="Chromosome"/>
</dbReference>
<dbReference type="InterPro" id="IPR015168">
    <property type="entry name" value="SsuA/THI5"/>
</dbReference>
<dbReference type="GeneID" id="93728316"/>
<reference evidence="3 4" key="1">
    <citation type="journal article" date="2010" name="Genome Biol. Evol.">
        <title>The sequence of a 1.8-mb bacterial linear plasmid reveals a rich evolutionary reservoir of secondary metabolic pathways.</title>
        <authorList>
            <person name="Medema M.H."/>
            <person name="Trefzer A."/>
            <person name="Kovalchuk A."/>
            <person name="van den Berg M."/>
            <person name="Mueller U."/>
            <person name="Heijne W."/>
            <person name="Wu L."/>
            <person name="Alam M.T."/>
            <person name="Ronning C.M."/>
            <person name="Nierman W.C."/>
            <person name="Bovenberg R.A.L."/>
            <person name="Breitling R."/>
            <person name="Takano E."/>
        </authorList>
    </citation>
    <scope>NUCLEOTIDE SEQUENCE [LARGE SCALE GENOMIC DNA]</scope>
    <source>
        <strain evidence="4">ATCC 27064 / DSM 738 / JCM 4710 / NBRC 13307 / NCIMB 12785 / NRRL 3585 / VKM Ac-602</strain>
    </source>
</reference>
<dbReference type="SUPFAM" id="SSF53850">
    <property type="entry name" value="Periplasmic binding protein-like II"/>
    <property type="match status" value="1"/>
</dbReference>
<dbReference type="Pfam" id="PF09084">
    <property type="entry name" value="NMT1"/>
    <property type="match status" value="1"/>
</dbReference>
<dbReference type="PANTHER" id="PTHR31528:SF15">
    <property type="entry name" value="RIBOFLAVIN-BINDING PROTEIN RIBY"/>
    <property type="match status" value="1"/>
</dbReference>
<evidence type="ECO:0000259" key="2">
    <source>
        <dbReference type="Pfam" id="PF09084"/>
    </source>
</evidence>
<dbReference type="KEGG" id="sclf:BB341_02700"/>
<proteinExistence type="predicted"/>
<feature type="compositionally biased region" description="Polar residues" evidence="1">
    <location>
        <begin position="1"/>
        <end position="17"/>
    </location>
</feature>
<protein>
    <submittedName>
        <fullName evidence="3">ABC transporter solute-binding protein</fullName>
    </submittedName>
</protein>
<evidence type="ECO:0000313" key="3">
    <source>
        <dbReference type="EMBL" id="EFG10330.1"/>
    </source>
</evidence>
<evidence type="ECO:0000313" key="4">
    <source>
        <dbReference type="Proteomes" id="UP000002357"/>
    </source>
</evidence>
<sequence>MTVTARSAPTGRASRTSAPRPLPRASAVSVVSVLSLLLTATACGDDGGGTTTTESGRKLDRVTLTLNWYPYGEHAPFYYGRQQKIFEKHGIDLTVRAGQGSQKTVQATGAGQTDFGWTDTPALLAGVDAGVKVRSLGVFLQTTPSSVQFFASENISTPADLKGRTIAGTAGDALSKTFPVFLERNGLSASDVTVQNTDPAGKIAAVLSGRTDGLLGYASDQGPTMQEKAGRKVGYLRFSEHGLTFYSNGLVAGERLISRRAGVARRMAAAVSESFAAAKKAPDDAVAAMAGASGQLPPAKVLKEQFATTLTLLNTPATRGRAPGVNTEADWRQTIDVFTRAGLVEKPGPVRAYWDGALAPRG</sequence>
<organism evidence="3 4">
    <name type="scientific">Streptomyces clavuligerus</name>
    <dbReference type="NCBI Taxonomy" id="1901"/>
    <lineage>
        <taxon>Bacteria</taxon>
        <taxon>Bacillati</taxon>
        <taxon>Actinomycetota</taxon>
        <taxon>Actinomycetes</taxon>
        <taxon>Kitasatosporales</taxon>
        <taxon>Streptomycetaceae</taxon>
        <taxon>Streptomyces</taxon>
    </lineage>
</organism>
<feature type="domain" description="SsuA/THI5-like" evidence="2">
    <location>
        <begin position="73"/>
        <end position="285"/>
    </location>
</feature>
<gene>
    <name evidence="3" type="ORF">SCLAV_5257</name>
</gene>
<dbReference type="GO" id="GO:0009228">
    <property type="term" value="P:thiamine biosynthetic process"/>
    <property type="evidence" value="ECO:0007669"/>
    <property type="project" value="InterPro"/>
</dbReference>
<accession>E2PZ69</accession>
<keyword evidence="4" id="KW-1185">Reference proteome</keyword>
<dbReference type="AlphaFoldDB" id="E2PZ69"/>
<dbReference type="Gene3D" id="3.40.190.10">
    <property type="entry name" value="Periplasmic binding protein-like II"/>
    <property type="match status" value="2"/>
</dbReference>
<name>E2PZ69_STRCL</name>
<dbReference type="OrthoDB" id="5348911at2"/>
<dbReference type="RefSeq" id="WP_003962516.1">
    <property type="nucleotide sequence ID" value="NZ_CM000913.1"/>
</dbReference>
<dbReference type="InterPro" id="IPR027939">
    <property type="entry name" value="NMT1/THI5"/>
</dbReference>